<name>A0ABQ4Y4W8_9ASTR</name>
<evidence type="ECO:0008006" key="4">
    <source>
        <dbReference type="Google" id="ProtNLM"/>
    </source>
</evidence>
<organism evidence="2 3">
    <name type="scientific">Tanacetum coccineum</name>
    <dbReference type="NCBI Taxonomy" id="301880"/>
    <lineage>
        <taxon>Eukaryota</taxon>
        <taxon>Viridiplantae</taxon>
        <taxon>Streptophyta</taxon>
        <taxon>Embryophyta</taxon>
        <taxon>Tracheophyta</taxon>
        <taxon>Spermatophyta</taxon>
        <taxon>Magnoliopsida</taxon>
        <taxon>eudicotyledons</taxon>
        <taxon>Gunneridae</taxon>
        <taxon>Pentapetalae</taxon>
        <taxon>asterids</taxon>
        <taxon>campanulids</taxon>
        <taxon>Asterales</taxon>
        <taxon>Asteraceae</taxon>
        <taxon>Asteroideae</taxon>
        <taxon>Anthemideae</taxon>
        <taxon>Anthemidinae</taxon>
        <taxon>Tanacetum</taxon>
    </lineage>
</organism>
<dbReference type="PANTHER" id="PTHR11439:SF509">
    <property type="entry name" value="RNA-DIRECTED DNA POLYMERASE"/>
    <property type="match status" value="1"/>
</dbReference>
<dbReference type="PANTHER" id="PTHR11439">
    <property type="entry name" value="GAG-POL-RELATED RETROTRANSPOSON"/>
    <property type="match status" value="1"/>
</dbReference>
<comment type="caution">
    <text evidence="2">The sequence shown here is derived from an EMBL/GenBank/DDBJ whole genome shotgun (WGS) entry which is preliminary data.</text>
</comment>
<evidence type="ECO:0000256" key="1">
    <source>
        <dbReference type="SAM" id="MobiDB-lite"/>
    </source>
</evidence>
<proteinExistence type="predicted"/>
<evidence type="ECO:0000313" key="2">
    <source>
        <dbReference type="EMBL" id="GJS72143.1"/>
    </source>
</evidence>
<accession>A0ABQ4Y4W8</accession>
<protein>
    <recommendedName>
        <fullName evidence="4">Reverse transcriptase Ty1/copia-type domain-containing protein</fullName>
    </recommendedName>
</protein>
<reference evidence="2" key="1">
    <citation type="journal article" date="2022" name="Int. J. Mol. Sci.">
        <title>Draft Genome of Tanacetum Coccineum: Genomic Comparison of Closely Related Tanacetum-Family Plants.</title>
        <authorList>
            <person name="Yamashiro T."/>
            <person name="Shiraishi A."/>
            <person name="Nakayama K."/>
            <person name="Satake H."/>
        </authorList>
    </citation>
    <scope>NUCLEOTIDE SEQUENCE</scope>
</reference>
<dbReference type="CDD" id="cd09272">
    <property type="entry name" value="RNase_HI_RT_Ty1"/>
    <property type="match status" value="1"/>
</dbReference>
<gene>
    <name evidence="2" type="ORF">Tco_0704984</name>
</gene>
<dbReference type="Proteomes" id="UP001151760">
    <property type="component" value="Unassembled WGS sequence"/>
</dbReference>
<sequence>MSMMGDVKFFLGLQVHQSLCGIFISQSKYTIELLKKHGMDECDSMNTPMATARLDANLQGTLTDQMKYRQMIEGLMCLTANRPYIAFATFVCARYQARPTVKHLKEVKRIFSYLRQSYNMGLWYPKESSFEIIAYSDADHAWCHDDCKSMSGGLLFQGEKLVSWSSKKQDCTALSTAEAEVENDNLVKNIFNSRKNKGEAGMKIPNWMLIDEMRLTNHYKIFRAPRRQEPEPETLIPTAVEIDVTNLYDIIQMSIATQRSLDDFEAQQNVSKVNERLEDEELDHLLEGNENANVDEFMNDIFNSQEDHGTRIDPKSNKESLEAEINTNLVPVNTNEEEEGSAEDEYELRRRVKGNGIGETRSSPPPTPIRSHKTHIAPLSTNKETLRKLTVITEDAPSSADKEKL</sequence>
<reference evidence="2" key="2">
    <citation type="submission" date="2022-01" db="EMBL/GenBank/DDBJ databases">
        <authorList>
            <person name="Yamashiro T."/>
            <person name="Shiraishi A."/>
            <person name="Satake H."/>
            <person name="Nakayama K."/>
        </authorList>
    </citation>
    <scope>NUCLEOTIDE SEQUENCE</scope>
</reference>
<evidence type="ECO:0000313" key="3">
    <source>
        <dbReference type="Proteomes" id="UP001151760"/>
    </source>
</evidence>
<keyword evidence="3" id="KW-1185">Reference proteome</keyword>
<feature type="region of interest" description="Disordered" evidence="1">
    <location>
        <begin position="352"/>
        <end position="382"/>
    </location>
</feature>
<dbReference type="EMBL" id="BQNB010010058">
    <property type="protein sequence ID" value="GJS72143.1"/>
    <property type="molecule type" value="Genomic_DNA"/>
</dbReference>